<dbReference type="CDD" id="cd00565">
    <property type="entry name" value="Ubl_ThiS"/>
    <property type="match status" value="1"/>
</dbReference>
<organism evidence="1 2">
    <name type="scientific">Candidatus Fimimorpha faecalis</name>
    <dbReference type="NCBI Taxonomy" id="2840824"/>
    <lineage>
        <taxon>Bacteria</taxon>
        <taxon>Bacillati</taxon>
        <taxon>Bacillota</taxon>
        <taxon>Clostridia</taxon>
        <taxon>Eubacteriales</taxon>
        <taxon>Candidatus Fimimorpha</taxon>
    </lineage>
</organism>
<reference evidence="1" key="1">
    <citation type="submission" date="2020-10" db="EMBL/GenBank/DDBJ databases">
        <authorList>
            <person name="Gilroy R."/>
        </authorList>
    </citation>
    <scope>NUCLEOTIDE SEQUENCE</scope>
    <source>
        <strain evidence="1">ChiW13-3771</strain>
    </source>
</reference>
<accession>A0A9D1EE19</accession>
<dbReference type="InterPro" id="IPR010035">
    <property type="entry name" value="Thi_S"/>
</dbReference>
<dbReference type="NCBIfam" id="TIGR01683">
    <property type="entry name" value="thiS"/>
    <property type="match status" value="1"/>
</dbReference>
<dbReference type="SUPFAM" id="SSF54285">
    <property type="entry name" value="MoaD/ThiS"/>
    <property type="match status" value="1"/>
</dbReference>
<dbReference type="InterPro" id="IPR012675">
    <property type="entry name" value="Beta-grasp_dom_sf"/>
</dbReference>
<proteinExistence type="predicted"/>
<dbReference type="Gene3D" id="3.10.20.30">
    <property type="match status" value="1"/>
</dbReference>
<protein>
    <submittedName>
        <fullName evidence="1">Sulfur carrier protein ThiS</fullName>
    </submittedName>
</protein>
<evidence type="ECO:0000313" key="1">
    <source>
        <dbReference type="EMBL" id="HIR88564.1"/>
    </source>
</evidence>
<gene>
    <name evidence="1" type="primary">thiS</name>
    <name evidence="1" type="ORF">IAC96_06385</name>
</gene>
<name>A0A9D1EE19_9FIRM</name>
<dbReference type="Pfam" id="PF02597">
    <property type="entry name" value="ThiS"/>
    <property type="match status" value="1"/>
</dbReference>
<dbReference type="InterPro" id="IPR016155">
    <property type="entry name" value="Mopterin_synth/thiamin_S_b"/>
</dbReference>
<dbReference type="EMBL" id="DVHN01000072">
    <property type="protein sequence ID" value="HIR88564.1"/>
    <property type="molecule type" value="Genomic_DNA"/>
</dbReference>
<evidence type="ECO:0000313" key="2">
    <source>
        <dbReference type="Proteomes" id="UP000824201"/>
    </source>
</evidence>
<dbReference type="AlphaFoldDB" id="A0A9D1EE19"/>
<reference evidence="1" key="2">
    <citation type="journal article" date="2021" name="PeerJ">
        <title>Extensive microbial diversity within the chicken gut microbiome revealed by metagenomics and culture.</title>
        <authorList>
            <person name="Gilroy R."/>
            <person name="Ravi A."/>
            <person name="Getino M."/>
            <person name="Pursley I."/>
            <person name="Horton D.L."/>
            <person name="Alikhan N.F."/>
            <person name="Baker D."/>
            <person name="Gharbi K."/>
            <person name="Hall N."/>
            <person name="Watson M."/>
            <person name="Adriaenssens E.M."/>
            <person name="Foster-Nyarko E."/>
            <person name="Jarju S."/>
            <person name="Secka A."/>
            <person name="Antonio M."/>
            <person name="Oren A."/>
            <person name="Chaudhuri R.R."/>
            <person name="La Ragione R."/>
            <person name="Hildebrand F."/>
            <person name="Pallen M.J."/>
        </authorList>
    </citation>
    <scope>NUCLEOTIDE SEQUENCE</scope>
    <source>
        <strain evidence="1">ChiW13-3771</strain>
    </source>
</reference>
<comment type="caution">
    <text evidence="1">The sequence shown here is derived from an EMBL/GenBank/DDBJ whole genome shotgun (WGS) entry which is preliminary data.</text>
</comment>
<dbReference type="PANTHER" id="PTHR34472">
    <property type="entry name" value="SULFUR CARRIER PROTEIN THIS"/>
    <property type="match status" value="1"/>
</dbReference>
<dbReference type="Proteomes" id="UP000824201">
    <property type="component" value="Unassembled WGS sequence"/>
</dbReference>
<dbReference type="InterPro" id="IPR003749">
    <property type="entry name" value="ThiS/MoaD-like"/>
</dbReference>
<dbReference type="PANTHER" id="PTHR34472:SF1">
    <property type="entry name" value="SULFUR CARRIER PROTEIN THIS"/>
    <property type="match status" value="1"/>
</dbReference>
<sequence length="64" mass="7183">MARINGIEEATDGMTLSELLEKKGYSKRFIAVECNGQIVPKTLYDSYEIQREDQIEIVQFVGGG</sequence>